<dbReference type="Ensembl" id="ENSEAST00005022868.1">
    <property type="protein sequence ID" value="ENSEASP00005021076.1"/>
    <property type="gene ID" value="ENSEASG00005014429.1"/>
</dbReference>
<keyword evidence="4 11" id="KW-0812">Transmembrane</keyword>
<dbReference type="SUPFAM" id="SSF90112">
    <property type="entry name" value="Neurotransmitter-gated ion-channel transmembrane pore"/>
    <property type="match status" value="1"/>
</dbReference>
<dbReference type="GO" id="GO:0005254">
    <property type="term" value="F:chloride channel activity"/>
    <property type="evidence" value="ECO:0007669"/>
    <property type="project" value="UniProtKB-KW"/>
</dbReference>
<feature type="compositionally biased region" description="Polar residues" evidence="10">
    <location>
        <begin position="489"/>
        <end position="500"/>
    </location>
</feature>
<dbReference type="GO" id="GO:0004888">
    <property type="term" value="F:transmembrane signaling receptor activity"/>
    <property type="evidence" value="ECO:0007669"/>
    <property type="project" value="InterPro"/>
</dbReference>
<feature type="domain" description="Neurotransmitter-gated ion-channel transmembrane" evidence="12">
    <location>
        <begin position="333"/>
        <end position="442"/>
    </location>
</feature>
<keyword evidence="6 11" id="KW-0472">Membrane</keyword>
<dbReference type="FunFam" id="1.20.58.390:FF:000015">
    <property type="entry name" value="Gamma-aminobutyric acid (GABA-A) receptor, subunit delta"/>
    <property type="match status" value="1"/>
</dbReference>
<dbReference type="PROSITE" id="PS00236">
    <property type="entry name" value="NEUROTR_ION_CHANNEL"/>
    <property type="match status" value="1"/>
</dbReference>
<keyword evidence="8" id="KW-0868">Chloride</keyword>
<dbReference type="PRINTS" id="PR00253">
    <property type="entry name" value="GABAARECEPTR"/>
</dbReference>
<dbReference type="SUPFAM" id="SSF63712">
    <property type="entry name" value="Nicotinic receptor ligand binding domain-like"/>
    <property type="match status" value="1"/>
</dbReference>
<dbReference type="CDD" id="cd19055">
    <property type="entry name" value="LGIC_TM_GABAAR_delta"/>
    <property type="match status" value="1"/>
</dbReference>
<keyword evidence="7" id="KW-0869">Chloride channel</keyword>
<dbReference type="GO" id="GO:0034707">
    <property type="term" value="C:chloride channel complex"/>
    <property type="evidence" value="ECO:0007669"/>
    <property type="project" value="UniProtKB-KW"/>
</dbReference>
<dbReference type="InterPro" id="IPR038050">
    <property type="entry name" value="Neuro_actylchol_rec"/>
</dbReference>
<feature type="transmembrane region" description="Helical" evidence="11">
    <location>
        <begin position="610"/>
        <end position="630"/>
    </location>
</feature>
<dbReference type="InterPro" id="IPR006029">
    <property type="entry name" value="Neurotrans-gated_channel_TM"/>
</dbReference>
<feature type="transmembrane region" description="Helical" evidence="11">
    <location>
        <begin position="328"/>
        <end position="349"/>
    </location>
</feature>
<evidence type="ECO:0000256" key="7">
    <source>
        <dbReference type="ARBA" id="ARBA00023173"/>
    </source>
</evidence>
<evidence type="ECO:0000259" key="12">
    <source>
        <dbReference type="Pfam" id="PF02932"/>
    </source>
</evidence>
<evidence type="ECO:0000256" key="5">
    <source>
        <dbReference type="ARBA" id="ARBA00023065"/>
    </source>
</evidence>
<dbReference type="InterPro" id="IPR006028">
    <property type="entry name" value="GABAA/Glycine_rcpt"/>
</dbReference>
<dbReference type="AlphaFoldDB" id="A0A8C4M765"/>
<dbReference type="GO" id="GO:0005886">
    <property type="term" value="C:plasma membrane"/>
    <property type="evidence" value="ECO:0007669"/>
    <property type="project" value="UniProtKB-SubCell"/>
</dbReference>
<dbReference type="Gene3D" id="2.70.170.10">
    <property type="entry name" value="Neurotransmitter-gated ion-channel ligand-binding domain"/>
    <property type="match status" value="2"/>
</dbReference>
<dbReference type="GO" id="GO:0005230">
    <property type="term" value="F:extracellular ligand-gated monoatomic ion channel activity"/>
    <property type="evidence" value="ECO:0007669"/>
    <property type="project" value="InterPro"/>
</dbReference>
<feature type="transmembrane region" description="Helical" evidence="11">
    <location>
        <begin position="356"/>
        <end position="375"/>
    </location>
</feature>
<accession>A0A8C4M765</accession>
<keyword evidence="9" id="KW-0407">Ion channel</keyword>
<keyword evidence="2" id="KW-0813">Transport</keyword>
<dbReference type="InterPro" id="IPR006201">
    <property type="entry name" value="Neur_channel"/>
</dbReference>
<evidence type="ECO:0000256" key="8">
    <source>
        <dbReference type="ARBA" id="ARBA00023214"/>
    </source>
</evidence>
<name>A0A8C4M765_EQUAS</name>
<comment type="subcellular location">
    <subcellularLocation>
        <location evidence="1">Cell membrane</location>
        <topology evidence="1">Multi-pass membrane protein</topology>
    </subcellularLocation>
</comment>
<keyword evidence="5" id="KW-0406">Ion transport</keyword>
<evidence type="ECO:0000256" key="10">
    <source>
        <dbReference type="SAM" id="MobiDB-lite"/>
    </source>
</evidence>
<feature type="transmembrane region" description="Helical" evidence="11">
    <location>
        <begin position="390"/>
        <end position="409"/>
    </location>
</feature>
<dbReference type="InterPro" id="IPR036719">
    <property type="entry name" value="Neuro-gated_channel_TM_sf"/>
</dbReference>
<evidence type="ECO:0000256" key="11">
    <source>
        <dbReference type="SAM" id="Phobius"/>
    </source>
</evidence>
<dbReference type="Pfam" id="PF02932">
    <property type="entry name" value="Neur_chan_memb"/>
    <property type="match status" value="1"/>
</dbReference>
<keyword evidence="3" id="KW-1003">Cell membrane</keyword>
<protein>
    <recommendedName>
        <fullName evidence="12">Neurotransmitter-gated ion-channel transmembrane domain-containing protein</fullName>
    </recommendedName>
</protein>
<evidence type="ECO:0000256" key="1">
    <source>
        <dbReference type="ARBA" id="ARBA00004651"/>
    </source>
</evidence>
<dbReference type="Gene3D" id="1.20.58.390">
    <property type="entry name" value="Neurotransmitter-gated ion-channel transmembrane domain"/>
    <property type="match status" value="1"/>
</dbReference>
<evidence type="ECO:0000313" key="13">
    <source>
        <dbReference type="Ensembl" id="ENSEASP00005021076.1"/>
    </source>
</evidence>
<dbReference type="InterPro" id="IPR036734">
    <property type="entry name" value="Neur_chan_lig-bd_sf"/>
</dbReference>
<feature type="region of interest" description="Disordered" evidence="10">
    <location>
        <begin position="118"/>
        <end position="148"/>
    </location>
</feature>
<feature type="region of interest" description="Disordered" evidence="10">
    <location>
        <begin position="488"/>
        <end position="510"/>
    </location>
</feature>
<evidence type="ECO:0000256" key="2">
    <source>
        <dbReference type="ARBA" id="ARBA00022448"/>
    </source>
</evidence>
<evidence type="ECO:0000256" key="9">
    <source>
        <dbReference type="ARBA" id="ARBA00023303"/>
    </source>
</evidence>
<evidence type="ECO:0000256" key="4">
    <source>
        <dbReference type="ARBA" id="ARBA00022692"/>
    </source>
</evidence>
<dbReference type="PANTHER" id="PTHR18945">
    <property type="entry name" value="NEUROTRANSMITTER GATED ION CHANNEL"/>
    <property type="match status" value="1"/>
</dbReference>
<sequence>MRAPCPQSLRGRLAGAPARQPLWADTGPSPLVGGKGAAGSGLVASPLGISLACCLGRITSTVACDMDLAKYPMDEQECMLHLESCECRLGPGRGGGCALGGHAGFSTAGVGLRLSGPVQPAWPGGREAPGTGHPWRERPGQEEKGPEGLSSIALLPLGGAVPGSAGRPLQSRQDIYLHHWASMAAPAGHLVMVTCTFPGTSVPDHLPEVWPWPQASLLLAGSSCTVPSLCCIRLPAWAGHSCQGLPGAGGFGLCCPSVGSPADGYSSEDIVYYWSENQEQIHGLDKLQLAQFTITSYRFTTELMNFKSAGQFPRLSLHFHLRRNRGVYIIQSYMPSILLVAMSWVSFWISQAAVPARVSLGITTVLTMTTLMVSARSSLPRASAIKALDVYFWICYVFVFAALVEYAFAHFNADYRKKQKAKVKVTEQRAEVRLAGLVLSRSGPRTAPHTLRTPGSGWWGHMFLGPAGGFYQLLWGCHLQPGLQESRPRSSAPTCCGSQRGSPRDGAAGLGGGPRCAGGLAAQPCVLLLLLPGQMDVKNAIVLFSLSAAGVTQELAVSRRQCRVPGNLMGSYRSVEVETGETKKQGGPHSGAQGGLRALFKPIDADTIDIYARAVFPAAFAAVNVIYWTAYTM</sequence>
<proteinExistence type="predicted"/>
<evidence type="ECO:0000256" key="3">
    <source>
        <dbReference type="ARBA" id="ARBA00022475"/>
    </source>
</evidence>
<organism evidence="13">
    <name type="scientific">Equus asinus asinus</name>
    <dbReference type="NCBI Taxonomy" id="83772"/>
    <lineage>
        <taxon>Eukaryota</taxon>
        <taxon>Metazoa</taxon>
        <taxon>Chordata</taxon>
        <taxon>Craniata</taxon>
        <taxon>Vertebrata</taxon>
        <taxon>Euteleostomi</taxon>
        <taxon>Mammalia</taxon>
        <taxon>Eutheria</taxon>
        <taxon>Laurasiatheria</taxon>
        <taxon>Perissodactyla</taxon>
        <taxon>Equidae</taxon>
        <taxon>Equus</taxon>
    </lineage>
</organism>
<reference evidence="13" key="1">
    <citation type="submission" date="2023-03" db="UniProtKB">
        <authorList>
            <consortium name="Ensembl"/>
        </authorList>
    </citation>
    <scope>IDENTIFICATION</scope>
</reference>
<dbReference type="InterPro" id="IPR018000">
    <property type="entry name" value="Neurotransmitter_ion_chnl_CS"/>
</dbReference>
<evidence type="ECO:0000256" key="6">
    <source>
        <dbReference type="ARBA" id="ARBA00023136"/>
    </source>
</evidence>
<keyword evidence="11" id="KW-1133">Transmembrane helix</keyword>
<feature type="compositionally biased region" description="Basic and acidic residues" evidence="10">
    <location>
        <begin position="134"/>
        <end position="146"/>
    </location>
</feature>